<dbReference type="RefSeq" id="WP_008719658.1">
    <property type="nucleotide sequence ID" value="NZ_JBBMFM010000019.1"/>
</dbReference>
<organism evidence="1 2">
    <name type="scientific">Enterocloster hominis</name>
    <name type="common">ex Hitch et al. 2024</name>
    <dbReference type="NCBI Taxonomy" id="1917870"/>
    <lineage>
        <taxon>Bacteria</taxon>
        <taxon>Bacillati</taxon>
        <taxon>Bacillota</taxon>
        <taxon>Clostridia</taxon>
        <taxon>Lachnospirales</taxon>
        <taxon>Lachnospiraceae</taxon>
        <taxon>Enterocloster</taxon>
    </lineage>
</organism>
<dbReference type="EMBL" id="JBBMFM010000019">
    <property type="protein sequence ID" value="MEQ2424820.1"/>
    <property type="molecule type" value="Genomic_DNA"/>
</dbReference>
<name>A0ABV1D351_9FIRM</name>
<accession>A0ABV1D351</accession>
<gene>
    <name evidence="1" type="ORF">WMQ36_07535</name>
</gene>
<sequence length="306" mass="34948">MICNFQMERLLASRHPEDVGPDHQYQVWTAKTVDGNPFWGAGNFCGLDTGHVIRYGRELTDLEWDGNELYVSGEDAPGQAFAIYRSIKMQLQEKFPDTEFDLMVSVNREDQNAVVRFWAVRDGYHYVDAERRTLDGFKEEAVLIDQINRVDIKQQAALFMTCYKDYLPEIREQPDEIEAVLNNPSGGGDIHVWFEDEITMVFGRFHAHYAYGEEEELKSDIDRILSGGLCVACMEGQEGWLGSSLVPPDEIPLESRKKLLQYFFGRNKDACRKVKEHGGRLTLTFWDAGQNRVYEITGAGVVLVVC</sequence>
<reference evidence="1 2" key="1">
    <citation type="submission" date="2024-03" db="EMBL/GenBank/DDBJ databases">
        <title>Human intestinal bacterial collection.</title>
        <authorList>
            <person name="Pauvert C."/>
            <person name="Hitch T.C.A."/>
            <person name="Clavel T."/>
        </authorList>
    </citation>
    <scope>NUCLEOTIDE SEQUENCE [LARGE SCALE GENOMIC DNA]</scope>
    <source>
        <strain evidence="1 2">CLA-SR-H021</strain>
    </source>
</reference>
<comment type="caution">
    <text evidence="1">The sequence shown here is derived from an EMBL/GenBank/DDBJ whole genome shotgun (WGS) entry which is preliminary data.</text>
</comment>
<evidence type="ECO:0000313" key="1">
    <source>
        <dbReference type="EMBL" id="MEQ2424820.1"/>
    </source>
</evidence>
<dbReference type="Proteomes" id="UP001454086">
    <property type="component" value="Unassembled WGS sequence"/>
</dbReference>
<protein>
    <submittedName>
        <fullName evidence="1">Uncharacterized protein</fullName>
    </submittedName>
</protein>
<proteinExistence type="predicted"/>
<keyword evidence="2" id="KW-1185">Reference proteome</keyword>
<evidence type="ECO:0000313" key="2">
    <source>
        <dbReference type="Proteomes" id="UP001454086"/>
    </source>
</evidence>